<feature type="region of interest" description="Disordered" evidence="1">
    <location>
        <begin position="560"/>
        <end position="613"/>
    </location>
</feature>
<protein>
    <submittedName>
        <fullName evidence="2">Uncharacterized protein</fullName>
    </submittedName>
</protein>
<dbReference type="EMBL" id="LKCW01000071">
    <property type="protein sequence ID" value="KPM41095.1"/>
    <property type="molecule type" value="Genomic_DNA"/>
</dbReference>
<proteinExistence type="predicted"/>
<accession>A0A0P7BL44</accession>
<evidence type="ECO:0000313" key="3">
    <source>
        <dbReference type="Proteomes" id="UP000050424"/>
    </source>
</evidence>
<evidence type="ECO:0000313" key="2">
    <source>
        <dbReference type="EMBL" id="KPM41095.1"/>
    </source>
</evidence>
<evidence type="ECO:0000256" key="1">
    <source>
        <dbReference type="SAM" id="MobiDB-lite"/>
    </source>
</evidence>
<dbReference type="Proteomes" id="UP000050424">
    <property type="component" value="Unassembled WGS sequence"/>
</dbReference>
<comment type="caution">
    <text evidence="2">The sequence shown here is derived from an EMBL/GenBank/DDBJ whole genome shotgun (WGS) entry which is preliminary data.</text>
</comment>
<keyword evidence="3" id="KW-1185">Reference proteome</keyword>
<organism evidence="2 3">
    <name type="scientific">Neonectria ditissima</name>
    <dbReference type="NCBI Taxonomy" id="78410"/>
    <lineage>
        <taxon>Eukaryota</taxon>
        <taxon>Fungi</taxon>
        <taxon>Dikarya</taxon>
        <taxon>Ascomycota</taxon>
        <taxon>Pezizomycotina</taxon>
        <taxon>Sordariomycetes</taxon>
        <taxon>Hypocreomycetidae</taxon>
        <taxon>Hypocreales</taxon>
        <taxon>Nectriaceae</taxon>
        <taxon>Neonectria</taxon>
    </lineage>
</organism>
<sequence>MFTLQSKSAHLDVLTKDILKELDKSHQGVVKVKVEDLAFAPDDSSCDCNIDKKKVARLKRIFETEGCNRADPKNWIFGEIPHDVLHRAMELSSLRQEDLRNKEPSMLYLPPGAYIRCAKGRSRAKAVQDLGRLGRWWTVELFVELNRETFDTITESYVNEGKFSDGHVCAKIVQHRSDDLTAERRWWARLSKSKAEILKGILKHASLAPPLLKVILSMPGMREGMEIGTWHKIIAAKCDEEIVRYLDFIAEIWTYLMGSKEGLQYVDPEAVREFQSRVPGVSRRDYAHLATVVMSGEAFKGMSDLSEREKLIDRMKGIKYLIPSIRTLQKDFKYLRPCTDTLKRLIYGKNKLPFTAQTLAYDAFSYKSPLGPDSIFMEKMKRLYLYIMRDMVELTGQSPLLEDGQEAPENCHRHQRSWYQLARRAHNLGFHSAEITRLLSENPDHQVALRALHDARPPSEYDYDELQLQNLLSSIAREFSKAREKPHHGHVASFTTTGAGEPIGRRCGRQYSGAYARDRWLFKLSEFSRPTAESSSVTSLFVRKSVFHAFWRLDEAEDDSMSYASPSGTPPSTFPDSILQNQPTQRNGNLAQQESPAQEELFKPISTDRPQERWHEQPDELMDDVGHYSTIPQELTMEQPVEGQLQQLQQNTIQQLVSHTEPATDEGAIESIQLGSGLELVQPMAGQAPMRISLWNQSEWQNMGSYNRQLVEEEIEKLEQRYGELLLLHPEAGRVLCKRDIEDLGEEVICVAKKDDNIPSYVYPAYDL</sequence>
<name>A0A0P7BL44_9HYPO</name>
<dbReference type="OrthoDB" id="4227485at2759"/>
<dbReference type="Pfam" id="PF12520">
    <property type="entry name" value="DUF3723"/>
    <property type="match status" value="1"/>
</dbReference>
<feature type="compositionally biased region" description="Polar residues" evidence="1">
    <location>
        <begin position="574"/>
        <end position="596"/>
    </location>
</feature>
<dbReference type="InterPro" id="IPR022198">
    <property type="entry name" value="DUF3723"/>
</dbReference>
<dbReference type="STRING" id="78410.A0A0P7BL44"/>
<gene>
    <name evidence="2" type="ORF">AK830_g5490</name>
</gene>
<dbReference type="AlphaFoldDB" id="A0A0P7BL44"/>
<reference evidence="2 3" key="1">
    <citation type="submission" date="2015-09" db="EMBL/GenBank/DDBJ databases">
        <title>Draft genome of a European isolate of the apple canker pathogen Neonectria ditissima.</title>
        <authorList>
            <person name="Gomez-Cortecero A."/>
            <person name="Harrison R.J."/>
            <person name="Armitage A.D."/>
        </authorList>
    </citation>
    <scope>NUCLEOTIDE SEQUENCE [LARGE SCALE GENOMIC DNA]</scope>
    <source>
        <strain evidence="2 3">R09/05</strain>
    </source>
</reference>